<reference evidence="7 8" key="1">
    <citation type="journal article" date="2016" name="G3 (Bethesda)">
        <title>First Draft Assembly and Annotation of the Genome of a California Endemic Oak Quercus lobata Nee (Fagaceae).</title>
        <authorList>
            <person name="Sork V.L."/>
            <person name="Fitz-Gibbon S.T."/>
            <person name="Puiu D."/>
            <person name="Crepeau M."/>
            <person name="Gugger P.F."/>
            <person name="Sherman R."/>
            <person name="Stevens K."/>
            <person name="Langley C.H."/>
            <person name="Pellegrini M."/>
            <person name="Salzberg S.L."/>
        </authorList>
    </citation>
    <scope>NUCLEOTIDE SEQUENCE [LARGE SCALE GENOMIC DNA]</scope>
    <source>
        <strain evidence="7 8">cv. SW786</strain>
    </source>
</reference>
<dbReference type="AlphaFoldDB" id="A0A7N2R1X5"/>
<evidence type="ECO:0000256" key="3">
    <source>
        <dbReference type="ARBA" id="ARBA00023125"/>
    </source>
</evidence>
<evidence type="ECO:0000256" key="1">
    <source>
        <dbReference type="ARBA" id="ARBA00004123"/>
    </source>
</evidence>
<dbReference type="GO" id="GO:0003700">
    <property type="term" value="F:DNA-binding transcription factor activity"/>
    <property type="evidence" value="ECO:0007669"/>
    <property type="project" value="InterPro"/>
</dbReference>
<accession>A0A7N2R1X5</accession>
<reference evidence="7" key="2">
    <citation type="submission" date="2021-01" db="UniProtKB">
        <authorList>
            <consortium name="EnsemblPlants"/>
        </authorList>
    </citation>
    <scope>IDENTIFICATION</scope>
</reference>
<dbReference type="GO" id="GO:0005634">
    <property type="term" value="C:nucleus"/>
    <property type="evidence" value="ECO:0007669"/>
    <property type="project" value="UniProtKB-SubCell"/>
</dbReference>
<keyword evidence="4" id="KW-0804">Transcription</keyword>
<organism evidence="7 8">
    <name type="scientific">Quercus lobata</name>
    <name type="common">Valley oak</name>
    <dbReference type="NCBI Taxonomy" id="97700"/>
    <lineage>
        <taxon>Eukaryota</taxon>
        <taxon>Viridiplantae</taxon>
        <taxon>Streptophyta</taxon>
        <taxon>Embryophyta</taxon>
        <taxon>Tracheophyta</taxon>
        <taxon>Spermatophyta</taxon>
        <taxon>Magnoliopsida</taxon>
        <taxon>eudicotyledons</taxon>
        <taxon>Gunneridae</taxon>
        <taxon>Pentapetalae</taxon>
        <taxon>rosids</taxon>
        <taxon>fabids</taxon>
        <taxon>Fagales</taxon>
        <taxon>Fagaceae</taxon>
        <taxon>Quercus</taxon>
    </lineage>
</organism>
<dbReference type="Proteomes" id="UP000594261">
    <property type="component" value="Chromosome 3"/>
</dbReference>
<feature type="domain" description="AP2/ERF" evidence="6">
    <location>
        <begin position="122"/>
        <end position="180"/>
    </location>
</feature>
<dbReference type="Gramene" id="QL03p065533:mrna">
    <property type="protein sequence ID" value="QL03p065533:mrna"/>
    <property type="gene ID" value="QL03p065533"/>
</dbReference>
<keyword evidence="3" id="KW-0238">DNA-binding</keyword>
<dbReference type="SMART" id="SM00380">
    <property type="entry name" value="AP2"/>
    <property type="match status" value="1"/>
</dbReference>
<dbReference type="PANTHER" id="PTHR32467:SF242">
    <property type="entry name" value="AP2_ERF DOMAIN-CONTAINING PROTEIN"/>
    <property type="match status" value="1"/>
</dbReference>
<dbReference type="InParanoid" id="A0A7N2R1X5"/>
<evidence type="ECO:0000256" key="5">
    <source>
        <dbReference type="ARBA" id="ARBA00023242"/>
    </source>
</evidence>
<name>A0A7N2R1X5_QUELO</name>
<dbReference type="SUPFAM" id="SSF54171">
    <property type="entry name" value="DNA-binding domain"/>
    <property type="match status" value="1"/>
</dbReference>
<comment type="subcellular location">
    <subcellularLocation>
        <location evidence="1">Nucleus</location>
    </subcellularLocation>
</comment>
<dbReference type="InterPro" id="IPR016177">
    <property type="entry name" value="DNA-bd_dom_sf"/>
</dbReference>
<keyword evidence="5" id="KW-0539">Nucleus</keyword>
<evidence type="ECO:0000259" key="6">
    <source>
        <dbReference type="PROSITE" id="PS51032"/>
    </source>
</evidence>
<keyword evidence="8" id="KW-1185">Reference proteome</keyword>
<evidence type="ECO:0000313" key="7">
    <source>
        <dbReference type="EnsemblPlants" id="QL03p065533:mrna"/>
    </source>
</evidence>
<dbReference type="InterPro" id="IPR036955">
    <property type="entry name" value="AP2/ERF_dom_sf"/>
</dbReference>
<dbReference type="InterPro" id="IPR001471">
    <property type="entry name" value="AP2/ERF_dom"/>
</dbReference>
<dbReference type="CDD" id="cd00018">
    <property type="entry name" value="AP2"/>
    <property type="match status" value="1"/>
</dbReference>
<dbReference type="EMBL" id="LRBV02000003">
    <property type="status" value="NOT_ANNOTATED_CDS"/>
    <property type="molecule type" value="Genomic_DNA"/>
</dbReference>
<evidence type="ECO:0000256" key="4">
    <source>
        <dbReference type="ARBA" id="ARBA00023163"/>
    </source>
</evidence>
<protein>
    <recommendedName>
        <fullName evidence="6">AP2/ERF domain-containing protein</fullName>
    </recommendedName>
</protein>
<evidence type="ECO:0000313" key="8">
    <source>
        <dbReference type="Proteomes" id="UP000594261"/>
    </source>
</evidence>
<dbReference type="PROSITE" id="PS51032">
    <property type="entry name" value="AP2_ERF"/>
    <property type="match status" value="1"/>
</dbReference>
<keyword evidence="2" id="KW-0805">Transcription regulation</keyword>
<dbReference type="EnsemblPlants" id="QL03p065533:mrna">
    <property type="protein sequence ID" value="QL03p065533:mrna"/>
    <property type="gene ID" value="QL03p065533"/>
</dbReference>
<evidence type="ECO:0000256" key="2">
    <source>
        <dbReference type="ARBA" id="ARBA00023015"/>
    </source>
</evidence>
<dbReference type="GO" id="GO:0003677">
    <property type="term" value="F:DNA binding"/>
    <property type="evidence" value="ECO:0007669"/>
    <property type="project" value="UniProtKB-KW"/>
</dbReference>
<proteinExistence type="predicted"/>
<sequence length="212" mass="23676">MEVNTAVKSAKKYAPAITCSIEGDQQQKQPQADQATTVGSVKKSSRFRGVSSRKWKLNICTYDTNTDGLDVLKLIYGIKGLGIQHRGRRESKVTDYEKEIAIINTVTKEEYLASLRRRSSGFSGGVSKYRGVARWEARIGRVFGNKYLYLGTYSSEEEAAHAYDNAAIEYRDINALTNFDLSTYIKWLRPGAKSVASQEPKSSVESNPITNK</sequence>
<dbReference type="PANTHER" id="PTHR32467">
    <property type="entry name" value="AP2-LIKE ETHYLENE-RESPONSIVE TRANSCRIPTION FACTOR"/>
    <property type="match status" value="1"/>
</dbReference>
<dbReference type="Gene3D" id="3.30.730.10">
    <property type="entry name" value="AP2/ERF domain"/>
    <property type="match status" value="1"/>
</dbReference>